<keyword evidence="1" id="KW-0846">Cobalamin</keyword>
<comment type="catalytic activity">
    <reaction evidence="1">
        <text>ethanolamine = acetaldehyde + NH4(+)</text>
        <dbReference type="Rhea" id="RHEA:15313"/>
        <dbReference type="ChEBI" id="CHEBI:15343"/>
        <dbReference type="ChEBI" id="CHEBI:28938"/>
        <dbReference type="ChEBI" id="CHEBI:57603"/>
        <dbReference type="EC" id="4.3.1.7"/>
    </reaction>
</comment>
<dbReference type="InterPro" id="IPR044939">
    <property type="entry name" value="EutB_dom_2_sf"/>
</dbReference>
<dbReference type="PANTHER" id="PTHR39329">
    <property type="entry name" value="ETHANOLAMINE AMMONIA-LYASE HEAVY CHAIN"/>
    <property type="match status" value="1"/>
</dbReference>
<dbReference type="Gene3D" id="1.10.220.70">
    <property type="entry name" value="lyase"/>
    <property type="match status" value="1"/>
</dbReference>
<comment type="subunit">
    <text evidence="1">The basic unit is a heterodimer which dimerizes to form tetramers. The heterotetramers trimerize; 6 large subunits form a core ring with 6 small subunits projecting outwards.</text>
</comment>
<evidence type="ECO:0000256" key="1">
    <source>
        <dbReference type="HAMAP-Rule" id="MF_00861"/>
    </source>
</evidence>
<dbReference type="NCBIfam" id="NF011649">
    <property type="entry name" value="PRK15067.1"/>
    <property type="match status" value="1"/>
</dbReference>
<dbReference type="RefSeq" id="WP_057979024.1">
    <property type="nucleotide sequence ID" value="NZ_LKHP01000009.1"/>
</dbReference>
<evidence type="ECO:0000313" key="3">
    <source>
        <dbReference type="Proteomes" id="UP000052015"/>
    </source>
</evidence>
<keyword evidence="1" id="KW-0170">Cobalt</keyword>
<dbReference type="STRING" id="908809.ABG79_01693"/>
<dbReference type="GO" id="GO:0006520">
    <property type="term" value="P:amino acid metabolic process"/>
    <property type="evidence" value="ECO:0007669"/>
    <property type="project" value="InterPro"/>
</dbReference>
<comment type="function">
    <text evidence="1">Catalyzes the deamination of various vicinal amino-alcohols to oxo compounds. Allows this organism to utilize ethanolamine as the sole source of nitrogen and carbon in the presence of vitamin B12.</text>
</comment>
<dbReference type="EMBL" id="LKHP01000009">
    <property type="protein sequence ID" value="KRQ86487.1"/>
    <property type="molecule type" value="Genomic_DNA"/>
</dbReference>
<dbReference type="Proteomes" id="UP000052015">
    <property type="component" value="Unassembled WGS sequence"/>
</dbReference>
<dbReference type="PATRIC" id="fig|908809.3.peg.1694"/>
<feature type="binding site" evidence="1">
    <location>
        <position position="246"/>
    </location>
    <ligand>
        <name>adenosylcob(III)alamin</name>
        <dbReference type="ChEBI" id="CHEBI:18408"/>
    </ligand>
</feature>
<dbReference type="InterPro" id="IPR044941">
    <property type="entry name" value="EutB_N_sf"/>
</dbReference>
<comment type="similarity">
    <text evidence="1">Belongs to the EutB family.</text>
</comment>
<comment type="caution">
    <text evidence="2">The sequence shown here is derived from an EMBL/GenBank/DDBJ whole genome shotgun (WGS) entry which is preliminary data.</text>
</comment>
<gene>
    <name evidence="2" type="primary">eutB_2</name>
    <name evidence="1" type="synonym">eutB</name>
    <name evidence="2" type="ORF">ABG79_01693</name>
</gene>
<evidence type="ECO:0000313" key="2">
    <source>
        <dbReference type="EMBL" id="KRQ86487.1"/>
    </source>
</evidence>
<dbReference type="OrthoDB" id="9770909at2"/>
<accession>A0A0R3JSK5</accession>
<name>A0A0R3JSK5_CALMK</name>
<comment type="cofactor">
    <cofactor evidence="1">
        <name>adenosylcob(III)alamin</name>
        <dbReference type="ChEBI" id="CHEBI:18408"/>
    </cofactor>
    <text evidence="1">Binds between the large and small subunits.</text>
</comment>
<dbReference type="GO" id="GO:0005829">
    <property type="term" value="C:cytosol"/>
    <property type="evidence" value="ECO:0007669"/>
    <property type="project" value="TreeGrafter"/>
</dbReference>
<dbReference type="InterPro" id="IPR010628">
    <property type="entry name" value="EutB"/>
</dbReference>
<comment type="pathway">
    <text evidence="1">Amine and polyamine degradation; ethanolamine degradation.</text>
</comment>
<dbReference type="Pfam" id="PF06751">
    <property type="entry name" value="EutB"/>
    <property type="match status" value="1"/>
</dbReference>
<feature type="binding site" evidence="1">
    <location>
        <position position="287"/>
    </location>
    <ligand>
        <name>substrate</name>
    </ligand>
</feature>
<feature type="binding site" evidence="1">
    <location>
        <position position="193"/>
    </location>
    <ligand>
        <name>substrate</name>
    </ligand>
</feature>
<dbReference type="GO" id="GO:0031471">
    <property type="term" value="C:ethanolamine degradation polyhedral organelle"/>
    <property type="evidence" value="ECO:0007669"/>
    <property type="project" value="UniProtKB-UniRule"/>
</dbReference>
<reference evidence="2 3" key="1">
    <citation type="submission" date="2015-09" db="EMBL/GenBank/DDBJ databases">
        <title>Draft genome sequence of a Caloramator mitchellensis, a moderate thermophile from the Great Artesian Basin of Australia.</title>
        <authorList>
            <person name="Patel B.K."/>
        </authorList>
    </citation>
    <scope>NUCLEOTIDE SEQUENCE [LARGE SCALE GENOMIC DNA]</scope>
    <source>
        <strain evidence="2 3">VF08</strain>
    </source>
</reference>
<feature type="binding site" evidence="1">
    <location>
        <position position="194"/>
    </location>
    <ligand>
        <name>adenosylcob(III)alamin</name>
        <dbReference type="ChEBI" id="CHEBI:18408"/>
    </ligand>
</feature>
<feature type="binding site" evidence="1">
    <location>
        <position position="295"/>
    </location>
    <ligand>
        <name>adenosylcob(III)alamin</name>
        <dbReference type="ChEBI" id="CHEBI:18408"/>
    </ligand>
</feature>
<dbReference type="GO" id="GO:0008851">
    <property type="term" value="F:ethanolamine ammonia-lyase activity"/>
    <property type="evidence" value="ECO:0007669"/>
    <property type="project" value="UniProtKB-UniRule"/>
</dbReference>
<dbReference type="HAMAP" id="MF_00861">
    <property type="entry name" value="EutB"/>
    <property type="match status" value="1"/>
</dbReference>
<sequence length="455" mass="50517">MILKTKLFGRIYSFKDIKEVLAKANEEKSGDKLLGIAAETVQERIAAKIVLSNLTLEDLRNNPTIPYEEDEVTRVIDEQVNESIYKEVKSWTVGKLREYILDHKTTGEDIKRISNGLTSEMIAGVAKLMSNMDLVYGASKIKIWAKANTEIGKPGTLSFRLQPNHPTDDIDGIIASIMEGLSYGCGDAIIGVNPVEDTVENTKKIMNEIHNFMIKWSIPTQTCVLSHITTQMEAVRQGAPVSVFFQSVAGSEKANTAFGVSKDILDEAFELIKKYGTAPGPNLMYFETGQGSEMSLNADHGVDEMTLEARTYGFAKRYKPFMVNNVSGFIGPETLYNGKEIIRASLEDHFMGKLTGLPMGMAPCYTNHVNADQNDQETATMLLTMAGANYFMGVPVGDDVMLSYQDTSYHDDATLRELLNLKPAEEFFNWLVEMGIMDKNGRLTEFAGDPSIFLK</sequence>
<dbReference type="UniPathway" id="UPA00560"/>
<dbReference type="AlphaFoldDB" id="A0A0R3JSK5"/>
<dbReference type="GO" id="GO:0046336">
    <property type="term" value="P:ethanolamine catabolic process"/>
    <property type="evidence" value="ECO:0007669"/>
    <property type="project" value="UniProtKB-UniRule"/>
</dbReference>
<dbReference type="Gene3D" id="3.20.20.70">
    <property type="entry name" value="Aldolase class I"/>
    <property type="match status" value="1"/>
</dbReference>
<comment type="caution">
    <text evidence="1">Lacks conserved residue(s) required for the propagation of feature annotation.</text>
</comment>
<protein>
    <recommendedName>
        <fullName evidence="1">Ethanolamine ammonia-lyase large subunit</fullName>
        <shortName evidence="1">EAL large subunit</shortName>
        <ecNumber evidence="1">4.3.1.7</ecNumber>
    </recommendedName>
</protein>
<keyword evidence="3" id="KW-1185">Reference proteome</keyword>
<keyword evidence="1" id="KW-1283">Bacterial microcompartment</keyword>
<organism evidence="2 3">
    <name type="scientific">Caloramator mitchellensis</name>
    <dbReference type="NCBI Taxonomy" id="908809"/>
    <lineage>
        <taxon>Bacteria</taxon>
        <taxon>Bacillati</taxon>
        <taxon>Bacillota</taxon>
        <taxon>Clostridia</taxon>
        <taxon>Eubacteriales</taxon>
        <taxon>Clostridiaceae</taxon>
        <taxon>Caloramator</taxon>
    </lineage>
</organism>
<proteinExistence type="inferred from homology"/>
<dbReference type="Gene3D" id="2.30.170.30">
    <property type="entry name" value="ethanolamine ammonia-lyase heavy chain domain like"/>
    <property type="match status" value="1"/>
</dbReference>
<feature type="binding site" evidence="1">
    <location>
        <position position="401"/>
    </location>
    <ligand>
        <name>adenosylcob(III)alamin</name>
        <dbReference type="ChEBI" id="CHEBI:18408"/>
    </ligand>
</feature>
<dbReference type="GO" id="GO:0009350">
    <property type="term" value="C:ethanolamine ammonia-lyase complex"/>
    <property type="evidence" value="ECO:0007669"/>
    <property type="project" value="UniProtKB-UniRule"/>
</dbReference>
<feature type="binding site" evidence="1">
    <location>
        <begin position="160"/>
        <end position="162"/>
    </location>
    <ligand>
        <name>substrate</name>
    </ligand>
</feature>
<keyword evidence="1 2" id="KW-0456">Lyase</keyword>
<comment type="subcellular location">
    <subcellularLocation>
        <location evidence="1">Bacterial microcompartment</location>
    </subcellularLocation>
</comment>
<dbReference type="GO" id="GO:0031419">
    <property type="term" value="F:cobalamin binding"/>
    <property type="evidence" value="ECO:0007669"/>
    <property type="project" value="UniProtKB-UniRule"/>
</dbReference>
<dbReference type="EC" id="4.3.1.7" evidence="1"/>
<dbReference type="InterPro" id="IPR013785">
    <property type="entry name" value="Aldolase_TIM"/>
</dbReference>
<dbReference type="PIRSF" id="PIRSF018788">
    <property type="entry name" value="EutB"/>
    <property type="match status" value="1"/>
</dbReference>
<dbReference type="PANTHER" id="PTHR39329:SF1">
    <property type="entry name" value="ETHANOLAMINE AMMONIA-LYASE LARGE SUBUNIT"/>
    <property type="match status" value="1"/>
</dbReference>